<name>A0ACB9VWD9_CHAAC</name>
<proteinExistence type="predicted"/>
<evidence type="ECO:0000313" key="1">
    <source>
        <dbReference type="EMBL" id="KAI4804162.1"/>
    </source>
</evidence>
<organism evidence="1 2">
    <name type="scientific">Chaenocephalus aceratus</name>
    <name type="common">Blackfin icefish</name>
    <name type="synonym">Chaenichthys aceratus</name>
    <dbReference type="NCBI Taxonomy" id="36190"/>
    <lineage>
        <taxon>Eukaryota</taxon>
        <taxon>Metazoa</taxon>
        <taxon>Chordata</taxon>
        <taxon>Craniata</taxon>
        <taxon>Vertebrata</taxon>
        <taxon>Euteleostomi</taxon>
        <taxon>Actinopterygii</taxon>
        <taxon>Neopterygii</taxon>
        <taxon>Teleostei</taxon>
        <taxon>Neoteleostei</taxon>
        <taxon>Acanthomorphata</taxon>
        <taxon>Eupercaria</taxon>
        <taxon>Perciformes</taxon>
        <taxon>Notothenioidei</taxon>
        <taxon>Channichthyidae</taxon>
        <taxon>Chaenocephalus</taxon>
    </lineage>
</organism>
<dbReference type="Proteomes" id="UP001057452">
    <property type="component" value="Chromosome 15"/>
</dbReference>
<accession>A0ACB9VWD9</accession>
<evidence type="ECO:0000313" key="2">
    <source>
        <dbReference type="Proteomes" id="UP001057452"/>
    </source>
</evidence>
<reference evidence="1" key="1">
    <citation type="submission" date="2022-05" db="EMBL/GenBank/DDBJ databases">
        <title>Chromosome-level genome of Chaenocephalus aceratus.</title>
        <authorList>
            <person name="Park H."/>
        </authorList>
    </citation>
    <scope>NUCLEOTIDE SEQUENCE</scope>
    <source>
        <strain evidence="1">KU_202001</strain>
    </source>
</reference>
<gene>
    <name evidence="1" type="ORF">KUCAC02_025799</name>
</gene>
<sequence length="98" mass="10543">MQKKLKTEMVEDLGASRLYRAPGESSHQQPQRWFKRRRHHSGSPEQPAEAAEPAAPPGALLRLQPAGGGSALQGPPQRPVCQQWILPHAALPGAGRAG</sequence>
<protein>
    <submittedName>
        <fullName evidence="1">Uncharacterized protein</fullName>
    </submittedName>
</protein>
<dbReference type="EMBL" id="CM043799">
    <property type="protein sequence ID" value="KAI4804162.1"/>
    <property type="molecule type" value="Genomic_DNA"/>
</dbReference>
<comment type="caution">
    <text evidence="1">The sequence shown here is derived from an EMBL/GenBank/DDBJ whole genome shotgun (WGS) entry which is preliminary data.</text>
</comment>
<keyword evidence="2" id="KW-1185">Reference proteome</keyword>